<dbReference type="InterPro" id="IPR000407">
    <property type="entry name" value="GDA1_CD39_NTPase"/>
</dbReference>
<dbReference type="Gene3D" id="3.30.420.150">
    <property type="entry name" value="Exopolyphosphatase. Domain 2"/>
    <property type="match status" value="2"/>
</dbReference>
<evidence type="ECO:0000256" key="5">
    <source>
        <dbReference type="SAM" id="Phobius"/>
    </source>
</evidence>
<keyword evidence="4" id="KW-0067">ATP-binding</keyword>
<comment type="similarity">
    <text evidence="1">Belongs to the GDA1/CD39 NTPase family.</text>
</comment>
<gene>
    <name evidence="6" type="ORF">OS493_001553</name>
</gene>
<dbReference type="CDD" id="cd24003">
    <property type="entry name" value="ASKHA_NBD_GDA1_CD39_NTPase"/>
    <property type="match status" value="1"/>
</dbReference>
<dbReference type="PANTHER" id="PTHR11782">
    <property type="entry name" value="ADENOSINE/GUANOSINE DIPHOSPHATASE"/>
    <property type="match status" value="1"/>
</dbReference>
<evidence type="ECO:0000256" key="3">
    <source>
        <dbReference type="PIRSR" id="PIRSR600407-1"/>
    </source>
</evidence>
<evidence type="ECO:0000256" key="1">
    <source>
        <dbReference type="ARBA" id="ARBA00009283"/>
    </source>
</evidence>
<reference evidence="6" key="1">
    <citation type="submission" date="2023-01" db="EMBL/GenBank/DDBJ databases">
        <title>Genome assembly of the deep-sea coral Lophelia pertusa.</title>
        <authorList>
            <person name="Herrera S."/>
            <person name="Cordes E."/>
        </authorList>
    </citation>
    <scope>NUCLEOTIDE SEQUENCE</scope>
    <source>
        <strain evidence="6">USNM1676648</strain>
        <tissue evidence="6">Polyp</tissue>
    </source>
</reference>
<evidence type="ECO:0008006" key="8">
    <source>
        <dbReference type="Google" id="ProtNLM"/>
    </source>
</evidence>
<keyword evidence="5" id="KW-1133">Transmembrane helix</keyword>
<evidence type="ECO:0000256" key="2">
    <source>
        <dbReference type="ARBA" id="ARBA00022801"/>
    </source>
</evidence>
<feature type="transmembrane region" description="Helical" evidence="5">
    <location>
        <begin position="62"/>
        <end position="82"/>
    </location>
</feature>
<dbReference type="OrthoDB" id="6372431at2759"/>
<keyword evidence="5" id="KW-0812">Transmembrane</keyword>
<dbReference type="GO" id="GO:0045134">
    <property type="term" value="F:UDP phosphatase activity"/>
    <property type="evidence" value="ECO:0007669"/>
    <property type="project" value="TreeGrafter"/>
</dbReference>
<feature type="binding site" evidence="4">
    <location>
        <begin position="253"/>
        <end position="257"/>
    </location>
    <ligand>
        <name>ATP</name>
        <dbReference type="ChEBI" id="CHEBI:30616"/>
    </ligand>
</feature>
<dbReference type="PANTHER" id="PTHR11782:SF83">
    <property type="entry name" value="GUANOSINE-DIPHOSPHATASE"/>
    <property type="match status" value="1"/>
</dbReference>
<dbReference type="GO" id="GO:0016020">
    <property type="term" value="C:membrane"/>
    <property type="evidence" value="ECO:0007669"/>
    <property type="project" value="TreeGrafter"/>
</dbReference>
<feature type="active site" description="Proton acceptor" evidence="3">
    <location>
        <position position="224"/>
    </location>
</feature>
<evidence type="ECO:0000313" key="6">
    <source>
        <dbReference type="EMBL" id="KAJ7381418.1"/>
    </source>
</evidence>
<dbReference type="Proteomes" id="UP001163046">
    <property type="component" value="Unassembled WGS sequence"/>
</dbReference>
<dbReference type="AlphaFoldDB" id="A0A9X0D0P0"/>
<protein>
    <recommendedName>
        <fullName evidence="8">Apyrase</fullName>
    </recommendedName>
</protein>
<dbReference type="Gene3D" id="3.30.420.40">
    <property type="match status" value="1"/>
</dbReference>
<sequence>MHFISNEYRNGLEMKGTNGDSVVLQNNKARRSKYCQCRETQTRITFFVPKYSELVIRKNRMFFNQVLVLVVVLCLTCVTQTLPVHHDTGHTEYAILFDAGSSGTRMEIYQFFASGPSLQPSDVLQLSPASPAKIEPGISDLADDPSQVEAYMMPLLESAKKTIPEDKQALTPIFLSATAGMRLLPEDQADAILNEVRKLFNDKDKCPFLFEDDNDARIISGKTEAIYSWVTVNFLEGVFGSKAKSFGSLDLGGASHQNAWEFNTNNPDVMVIDVAGRNYSVFARSYLDFGQDQARERYLGFLAQREIVLKIPRIKAVCSDCENNKVTPKKIKLSSKEFCKIDYNDLKDDPYAKNNCFAGNYVYELLTAGYRLGPNKKVRVANSLNGFELGWTLGAVLHNTDIFNE</sequence>
<dbReference type="Pfam" id="PF01150">
    <property type="entry name" value="GDA1_CD39"/>
    <property type="match status" value="2"/>
</dbReference>
<keyword evidence="5" id="KW-0472">Membrane</keyword>
<proteinExistence type="inferred from homology"/>
<dbReference type="GO" id="GO:0004382">
    <property type="term" value="F:GDP phosphatase activity"/>
    <property type="evidence" value="ECO:0007669"/>
    <property type="project" value="TreeGrafter"/>
</dbReference>
<keyword evidence="7" id="KW-1185">Reference proteome</keyword>
<keyword evidence="4" id="KW-0547">Nucleotide-binding</keyword>
<evidence type="ECO:0000313" key="7">
    <source>
        <dbReference type="Proteomes" id="UP001163046"/>
    </source>
</evidence>
<comment type="caution">
    <text evidence="6">The sequence shown here is derived from an EMBL/GenBank/DDBJ whole genome shotgun (WGS) entry which is preliminary data.</text>
</comment>
<dbReference type="GO" id="GO:0009134">
    <property type="term" value="P:nucleoside diphosphate catabolic process"/>
    <property type="evidence" value="ECO:0007669"/>
    <property type="project" value="TreeGrafter"/>
</dbReference>
<accession>A0A9X0D0P0</accession>
<name>A0A9X0D0P0_9CNID</name>
<keyword evidence="2" id="KW-0378">Hydrolase</keyword>
<dbReference type="GO" id="GO:0005524">
    <property type="term" value="F:ATP binding"/>
    <property type="evidence" value="ECO:0007669"/>
    <property type="project" value="UniProtKB-KW"/>
</dbReference>
<dbReference type="EMBL" id="MU826350">
    <property type="protein sequence ID" value="KAJ7381418.1"/>
    <property type="molecule type" value="Genomic_DNA"/>
</dbReference>
<organism evidence="6 7">
    <name type="scientific">Desmophyllum pertusum</name>
    <dbReference type="NCBI Taxonomy" id="174260"/>
    <lineage>
        <taxon>Eukaryota</taxon>
        <taxon>Metazoa</taxon>
        <taxon>Cnidaria</taxon>
        <taxon>Anthozoa</taxon>
        <taxon>Hexacorallia</taxon>
        <taxon>Scleractinia</taxon>
        <taxon>Caryophylliina</taxon>
        <taxon>Caryophylliidae</taxon>
        <taxon>Desmophyllum</taxon>
    </lineage>
</organism>
<dbReference type="GO" id="GO:0017111">
    <property type="term" value="F:ribonucleoside triphosphate phosphatase activity"/>
    <property type="evidence" value="ECO:0007669"/>
    <property type="project" value="TreeGrafter"/>
</dbReference>
<evidence type="ECO:0000256" key="4">
    <source>
        <dbReference type="PIRSR" id="PIRSR600407-2"/>
    </source>
</evidence>